<proteinExistence type="predicted"/>
<accession>A0A0G0BE96</accession>
<organism evidence="1 2">
    <name type="scientific">Candidatus Nomurabacteria bacterium GW2011_GWF1_31_48</name>
    <dbReference type="NCBI Taxonomy" id="1618767"/>
    <lineage>
        <taxon>Bacteria</taxon>
        <taxon>Candidatus Nomuraibacteriota</taxon>
    </lineage>
</organism>
<dbReference type="Proteomes" id="UP000034934">
    <property type="component" value="Unassembled WGS sequence"/>
</dbReference>
<dbReference type="AlphaFoldDB" id="A0A0G0BE96"/>
<sequence length="150" mass="17137">MSYPDQTIAEYRQRVEELNADLFAARQAIFTQDVEWRAAFEVSESDKMSLNTQVTLLNAEILELKNGNESMHSTLLKYMDFIKVLQNEYERVRHESLECDDASPEAQQARSWRRVVGTLNEVAPEWSDMGSTGADAAVNCIRKIFLGLMV</sequence>
<protein>
    <submittedName>
        <fullName evidence="1">Uncharacterized protein</fullName>
    </submittedName>
</protein>
<evidence type="ECO:0000313" key="2">
    <source>
        <dbReference type="Proteomes" id="UP000034934"/>
    </source>
</evidence>
<evidence type="ECO:0000313" key="1">
    <source>
        <dbReference type="EMBL" id="KKP29407.1"/>
    </source>
</evidence>
<dbReference type="EMBL" id="LBOG01000015">
    <property type="protein sequence ID" value="KKP29407.1"/>
    <property type="molecule type" value="Genomic_DNA"/>
</dbReference>
<reference evidence="1 2" key="1">
    <citation type="journal article" date="2015" name="Nature">
        <title>rRNA introns, odd ribosomes, and small enigmatic genomes across a large radiation of phyla.</title>
        <authorList>
            <person name="Brown C.T."/>
            <person name="Hug L.A."/>
            <person name="Thomas B.C."/>
            <person name="Sharon I."/>
            <person name="Castelle C.J."/>
            <person name="Singh A."/>
            <person name="Wilkins M.J."/>
            <person name="Williams K.H."/>
            <person name="Banfield J.F."/>
        </authorList>
    </citation>
    <scope>NUCLEOTIDE SEQUENCE [LARGE SCALE GENOMIC DNA]</scope>
</reference>
<comment type="caution">
    <text evidence="1">The sequence shown here is derived from an EMBL/GenBank/DDBJ whole genome shotgun (WGS) entry which is preliminary data.</text>
</comment>
<name>A0A0G0BE96_9BACT</name>
<gene>
    <name evidence="1" type="ORF">UR19_C0015G0003</name>
</gene>